<evidence type="ECO:0000313" key="3">
    <source>
        <dbReference type="EMBL" id="MBU9722051.1"/>
    </source>
</evidence>
<accession>A0ABS6JTZ0</accession>
<gene>
    <name evidence="3" type="ORF">KS407_11455</name>
</gene>
<proteinExistence type="predicted"/>
<keyword evidence="1" id="KW-0472">Membrane</keyword>
<dbReference type="PANTHER" id="PTHR34351">
    <property type="entry name" value="SLR1927 PROTEIN-RELATED"/>
    <property type="match status" value="1"/>
</dbReference>
<comment type="caution">
    <text evidence="3">The sequence shown here is derived from an EMBL/GenBank/DDBJ whole genome shotgun (WGS) entry which is preliminary data.</text>
</comment>
<dbReference type="RefSeq" id="WP_088075268.1">
    <property type="nucleotide sequence ID" value="NZ_JAHQCR010000047.1"/>
</dbReference>
<dbReference type="PANTHER" id="PTHR34351:SF2">
    <property type="entry name" value="DUF58 DOMAIN-CONTAINING PROTEIN"/>
    <property type="match status" value="1"/>
</dbReference>
<dbReference type="Proteomes" id="UP000790580">
    <property type="component" value="Unassembled WGS sequence"/>
</dbReference>
<sequence length="380" mass="44084">MAVHWLIVVTIIMVFFQAYLFKKWGLAGVSYNRYFTQNAVFEGNDTEMVEEIVNRKLLPIPWLRLESKMSSHLSFNKQASLAVLGDQFHRSFFSLMAFQKIRRRHKLTCRKRGYYQLRTASISVGDPFGIDQKSKTVNLNSDLIVYPKLLPIDNILLPTNSWQGDIIVRRWIMDDPFVFAGVRDYTYGDTMKSVNWSATARTGRLQVSKNDYTADHKIMIYLNFDETEDIWKSIKDEDLFEKGISYAASIAEYTISKGIPTGFGCNAYIDDPLERLKKRKDSIRIEGKNGKGHLMYILETMAMLRIDRSMNFNHFLQEDVERKRRDTDILLITTFVSETMEKHIRTLRVLGNSIEIVDLNQFKTRETINQDGPSVGEQHG</sequence>
<keyword evidence="1" id="KW-0812">Transmembrane</keyword>
<keyword evidence="1" id="KW-1133">Transmembrane helix</keyword>
<reference evidence="3 4" key="1">
    <citation type="submission" date="2021-06" db="EMBL/GenBank/DDBJ databases">
        <title>Bacillus sp. RD4P76, an endophyte from a halophyte.</title>
        <authorList>
            <person name="Sun J.-Q."/>
        </authorList>
    </citation>
    <scope>NUCLEOTIDE SEQUENCE [LARGE SCALE GENOMIC DNA]</scope>
    <source>
        <strain evidence="3 4">JCM 17098</strain>
    </source>
</reference>
<dbReference type="InterPro" id="IPR002881">
    <property type="entry name" value="DUF58"/>
</dbReference>
<evidence type="ECO:0000313" key="4">
    <source>
        <dbReference type="Proteomes" id="UP000790580"/>
    </source>
</evidence>
<dbReference type="Pfam" id="PF01882">
    <property type="entry name" value="DUF58"/>
    <property type="match status" value="1"/>
</dbReference>
<feature type="transmembrane region" description="Helical" evidence="1">
    <location>
        <begin position="6"/>
        <end position="21"/>
    </location>
</feature>
<organism evidence="3 4">
    <name type="scientific">Evansella alkalicola</name>
    <dbReference type="NCBI Taxonomy" id="745819"/>
    <lineage>
        <taxon>Bacteria</taxon>
        <taxon>Bacillati</taxon>
        <taxon>Bacillota</taxon>
        <taxon>Bacilli</taxon>
        <taxon>Bacillales</taxon>
        <taxon>Bacillaceae</taxon>
        <taxon>Evansella</taxon>
    </lineage>
</organism>
<evidence type="ECO:0000259" key="2">
    <source>
        <dbReference type="Pfam" id="PF01882"/>
    </source>
</evidence>
<feature type="domain" description="DUF58" evidence="2">
    <location>
        <begin position="182"/>
        <end position="360"/>
    </location>
</feature>
<protein>
    <submittedName>
        <fullName evidence="3">DUF58 domain-containing protein</fullName>
    </submittedName>
</protein>
<evidence type="ECO:0000256" key="1">
    <source>
        <dbReference type="SAM" id="Phobius"/>
    </source>
</evidence>
<dbReference type="EMBL" id="JAHQCR010000047">
    <property type="protein sequence ID" value="MBU9722051.1"/>
    <property type="molecule type" value="Genomic_DNA"/>
</dbReference>
<keyword evidence="4" id="KW-1185">Reference proteome</keyword>
<name>A0ABS6JTZ0_9BACI</name>